<dbReference type="Gene3D" id="2.40.160.50">
    <property type="entry name" value="membrane protein fhac: a member of the omp85/tpsb transporter family"/>
    <property type="match status" value="1"/>
</dbReference>
<organism evidence="11 12">
    <name type="scientific">Geitlerinema calcuttense NRMC-F 0142</name>
    <dbReference type="NCBI Taxonomy" id="2922238"/>
    <lineage>
        <taxon>Bacteria</taxon>
        <taxon>Bacillati</taxon>
        <taxon>Cyanobacteriota</taxon>
        <taxon>Cyanophyceae</taxon>
        <taxon>Geitlerinematales</taxon>
        <taxon>Geitlerinemataceae</taxon>
        <taxon>Geitlerinema</taxon>
    </lineage>
</organism>
<dbReference type="RefSeq" id="WP_286004188.1">
    <property type="nucleotide sequence ID" value="NZ_JASVEJ010000009.1"/>
</dbReference>
<evidence type="ECO:0000256" key="9">
    <source>
        <dbReference type="SAM" id="MobiDB-lite"/>
    </source>
</evidence>
<dbReference type="PANTHER" id="PTHR34597">
    <property type="entry name" value="SLR1661 PROTEIN"/>
    <property type="match status" value="1"/>
</dbReference>
<name>A0ABT7LWD3_9CYAN</name>
<evidence type="ECO:0000313" key="11">
    <source>
        <dbReference type="EMBL" id="MDL5056338.1"/>
    </source>
</evidence>
<dbReference type="PROSITE" id="PS51779">
    <property type="entry name" value="POTRA"/>
    <property type="match status" value="1"/>
</dbReference>
<evidence type="ECO:0000313" key="12">
    <source>
        <dbReference type="Proteomes" id="UP001230986"/>
    </source>
</evidence>
<feature type="region of interest" description="Disordered" evidence="9">
    <location>
        <begin position="106"/>
        <end position="158"/>
    </location>
</feature>
<keyword evidence="8" id="KW-0998">Cell outer membrane</keyword>
<dbReference type="Pfam" id="PF08479">
    <property type="entry name" value="POTRA_2"/>
    <property type="match status" value="1"/>
</dbReference>
<dbReference type="InterPro" id="IPR013686">
    <property type="entry name" value="Polypept-transport_assoc_ShlB"/>
</dbReference>
<dbReference type="Gene3D" id="3.10.20.310">
    <property type="entry name" value="membrane protein fhac"/>
    <property type="match status" value="1"/>
</dbReference>
<proteinExistence type="inferred from homology"/>
<keyword evidence="6" id="KW-0653">Protein transport</keyword>
<evidence type="ECO:0000256" key="3">
    <source>
        <dbReference type="ARBA" id="ARBA00022448"/>
    </source>
</evidence>
<dbReference type="InterPro" id="IPR034746">
    <property type="entry name" value="POTRA"/>
</dbReference>
<evidence type="ECO:0000259" key="10">
    <source>
        <dbReference type="PROSITE" id="PS51779"/>
    </source>
</evidence>
<dbReference type="Pfam" id="PF03865">
    <property type="entry name" value="ShlB"/>
    <property type="match status" value="1"/>
</dbReference>
<evidence type="ECO:0000256" key="2">
    <source>
        <dbReference type="ARBA" id="ARBA00009055"/>
    </source>
</evidence>
<dbReference type="EMBL" id="JASVEJ010000009">
    <property type="protein sequence ID" value="MDL5056338.1"/>
    <property type="molecule type" value="Genomic_DNA"/>
</dbReference>
<evidence type="ECO:0000256" key="7">
    <source>
        <dbReference type="ARBA" id="ARBA00023136"/>
    </source>
</evidence>
<dbReference type="PANTHER" id="PTHR34597:SF1">
    <property type="entry name" value="HEME_HEMOPEXIN TRANSPORTER PROTEIN HUXB"/>
    <property type="match status" value="1"/>
</dbReference>
<comment type="subcellular location">
    <subcellularLocation>
        <location evidence="1">Cell outer membrane</location>
    </subcellularLocation>
</comment>
<keyword evidence="12" id="KW-1185">Reference proteome</keyword>
<sequence>MSLRNAAFHSQALRTQYGCNKFWICIIPVLAIYALVHPKVALAESSILSVTDETAEASLEEDPMTEAQANLPELKVSPQLVQSLQDGLTTLPQFAEISVSSLAQAVPQAPPIPSPEPGRDRFLQPSPPPAPLPEAVEEAPVLSPPAPEVTPQPTEPSASFPVTRIEVMGSSLFDAAEFNPIIRPLEGRTITLEELRQAAQAITQLYLDRGYLTSRALLVDQPITDGVVQIRIIEGGIERIDIQGNRHTHPDFIRRRVRLGTDTPLNSARLEEQLRLLQTNPLFERVEASLRPGTGVGQSVLVVRVSETNPFGGVVFFDNNSPPSVGSERFGAALRYRNLTGWGDEISASYSRTTTGGANVLDFNYRIPVNAKDGTVGLRIAPSWNRVTQSPFDELDITGNSQLYEASFRQPIVRRLNQEFALSVGFAHQRGQTFLFDDPFGFGIGPDEDGNSRTSVFKFGQDYTYRDATGVWAVRSQFNIGTGLLDATSNPDPIPDGHFFSWLGQLQRLQRLGDRHLLIVQGDLQLTPHSLLPSQQFTIGGGQSLRGYRQNARSGDNGFRFSVEDRISVVRNAGGASVLQLIPFADMGTVWNQGDNPNRQPRQTFLASVGLGVAWQPVPGLNLRLDYGYPIVDLRDRGNNLQDKGLHFSLSYQF</sequence>
<evidence type="ECO:0000256" key="4">
    <source>
        <dbReference type="ARBA" id="ARBA00022452"/>
    </source>
</evidence>
<comment type="similarity">
    <text evidence="2">Belongs to the TPS (TC 1.B.20) family.</text>
</comment>
<dbReference type="InterPro" id="IPR051544">
    <property type="entry name" value="TPS_OM_transporter"/>
</dbReference>
<protein>
    <submittedName>
        <fullName evidence="11">ShlB/FhaC/HecB family hemolysin secretion/activation protein</fullName>
    </submittedName>
</protein>
<evidence type="ECO:0000256" key="8">
    <source>
        <dbReference type="ARBA" id="ARBA00023237"/>
    </source>
</evidence>
<evidence type="ECO:0000256" key="6">
    <source>
        <dbReference type="ARBA" id="ARBA00022927"/>
    </source>
</evidence>
<gene>
    <name evidence="11" type="ORF">QQ055_02480</name>
</gene>
<accession>A0ABT7LWD3</accession>
<keyword evidence="7" id="KW-0472">Membrane</keyword>
<feature type="compositionally biased region" description="Pro residues" evidence="9">
    <location>
        <begin position="142"/>
        <end position="154"/>
    </location>
</feature>
<evidence type="ECO:0000256" key="1">
    <source>
        <dbReference type="ARBA" id="ARBA00004442"/>
    </source>
</evidence>
<comment type="caution">
    <text evidence="11">The sequence shown here is derived from an EMBL/GenBank/DDBJ whole genome shotgun (WGS) entry which is preliminary data.</text>
</comment>
<dbReference type="Proteomes" id="UP001230986">
    <property type="component" value="Unassembled WGS sequence"/>
</dbReference>
<reference evidence="11 12" key="1">
    <citation type="submission" date="2023-06" db="EMBL/GenBank/DDBJ databases">
        <title>Whole genome sequence of Oscillatoria calcuttensis NRMC-F 0142.</title>
        <authorList>
            <person name="Shakena Fathima T."/>
            <person name="Muralitharan G."/>
            <person name="Thajuddin N."/>
        </authorList>
    </citation>
    <scope>NUCLEOTIDE SEQUENCE [LARGE SCALE GENOMIC DNA]</scope>
    <source>
        <strain evidence="11 12">NRMC-F 0142</strain>
    </source>
</reference>
<keyword evidence="3" id="KW-0813">Transport</keyword>
<evidence type="ECO:0000256" key="5">
    <source>
        <dbReference type="ARBA" id="ARBA00022692"/>
    </source>
</evidence>
<keyword evidence="4" id="KW-1134">Transmembrane beta strand</keyword>
<dbReference type="InterPro" id="IPR005565">
    <property type="entry name" value="Hemolysn_activator_HlyB_C"/>
</dbReference>
<keyword evidence="5" id="KW-0812">Transmembrane</keyword>
<feature type="domain" description="POTRA" evidence="10">
    <location>
        <begin position="160"/>
        <end position="235"/>
    </location>
</feature>